<dbReference type="GO" id="GO:0031515">
    <property type="term" value="C:tRNA (m1A) methyltransferase complex"/>
    <property type="evidence" value="ECO:0007669"/>
    <property type="project" value="InterPro"/>
</dbReference>
<dbReference type="CDD" id="cd02440">
    <property type="entry name" value="AdoMet_MTases"/>
    <property type="match status" value="1"/>
</dbReference>
<evidence type="ECO:0000256" key="4">
    <source>
        <dbReference type="ARBA" id="ARBA00022694"/>
    </source>
</evidence>
<reference evidence="6" key="1">
    <citation type="journal article" date="2014" name="Front. Microbiol.">
        <title>High frequency of phylogenetically diverse reductive dehalogenase-homologous genes in deep subseafloor sedimentary metagenomes.</title>
        <authorList>
            <person name="Kawai M."/>
            <person name="Futagami T."/>
            <person name="Toyoda A."/>
            <person name="Takaki Y."/>
            <person name="Nishi S."/>
            <person name="Hori S."/>
            <person name="Arai W."/>
            <person name="Tsubouchi T."/>
            <person name="Morono Y."/>
            <person name="Uchiyama I."/>
            <person name="Ito T."/>
            <person name="Fujiyama A."/>
            <person name="Inagaki F."/>
            <person name="Takami H."/>
        </authorList>
    </citation>
    <scope>NUCLEOTIDE SEQUENCE</scope>
    <source>
        <strain evidence="6">Expedition CK06-06</strain>
    </source>
</reference>
<dbReference type="InterPro" id="IPR049470">
    <property type="entry name" value="TRM61_C"/>
</dbReference>
<dbReference type="PANTHER" id="PTHR12133">
    <property type="entry name" value="TRNA (ADENINE(58)-N(1))-METHYLTRANSFERASE"/>
    <property type="match status" value="1"/>
</dbReference>
<dbReference type="GO" id="GO:0160107">
    <property type="term" value="F:tRNA (adenine(58)-N1)-methyltransferase activity"/>
    <property type="evidence" value="ECO:0007669"/>
    <property type="project" value="InterPro"/>
</dbReference>
<keyword evidence="1" id="KW-0489">Methyltransferase</keyword>
<feature type="non-terminal residue" evidence="6">
    <location>
        <position position="1"/>
    </location>
</feature>
<evidence type="ECO:0000259" key="5">
    <source>
        <dbReference type="Pfam" id="PF08704"/>
    </source>
</evidence>
<proteinExistence type="predicted"/>
<dbReference type="PANTHER" id="PTHR12133:SF1">
    <property type="entry name" value="TRNA (ADENINE(58)-N(1))-METHYLTRANSFERASE, MITOCHONDRIAL"/>
    <property type="match status" value="1"/>
</dbReference>
<dbReference type="SUPFAM" id="SSF53335">
    <property type="entry name" value="S-adenosyl-L-methionine-dependent methyltransferases"/>
    <property type="match status" value="1"/>
</dbReference>
<keyword evidence="3" id="KW-0949">S-adenosyl-L-methionine</keyword>
<evidence type="ECO:0000256" key="3">
    <source>
        <dbReference type="ARBA" id="ARBA00022691"/>
    </source>
</evidence>
<evidence type="ECO:0000256" key="1">
    <source>
        <dbReference type="ARBA" id="ARBA00022603"/>
    </source>
</evidence>
<organism evidence="6">
    <name type="scientific">marine sediment metagenome</name>
    <dbReference type="NCBI Taxonomy" id="412755"/>
    <lineage>
        <taxon>unclassified sequences</taxon>
        <taxon>metagenomes</taxon>
        <taxon>ecological metagenomes</taxon>
    </lineage>
</organism>
<protein>
    <recommendedName>
        <fullName evidence="5">tRNA (adenine(58)-N(1))-methyltransferase catalytic subunit TRM61 C-terminal domain-containing protein</fullName>
    </recommendedName>
</protein>
<dbReference type="InterPro" id="IPR014816">
    <property type="entry name" value="tRNA_MeTrfase_Gcd14"/>
</dbReference>
<gene>
    <name evidence="6" type="ORF">S01H4_05820</name>
</gene>
<dbReference type="EMBL" id="BART01001725">
    <property type="protein sequence ID" value="GAG72763.1"/>
    <property type="molecule type" value="Genomic_DNA"/>
</dbReference>
<evidence type="ECO:0000256" key="2">
    <source>
        <dbReference type="ARBA" id="ARBA00022679"/>
    </source>
</evidence>
<dbReference type="Pfam" id="PF08704">
    <property type="entry name" value="GCD14"/>
    <property type="match status" value="1"/>
</dbReference>
<comment type="caution">
    <text evidence="6">The sequence shown here is derived from an EMBL/GenBank/DDBJ whole genome shotgun (WGS) entry which is preliminary data.</text>
</comment>
<dbReference type="PROSITE" id="PS51620">
    <property type="entry name" value="SAM_TRM61"/>
    <property type="match status" value="1"/>
</dbReference>
<keyword evidence="2" id="KW-0808">Transferase</keyword>
<keyword evidence="4" id="KW-0819">tRNA processing</keyword>
<dbReference type="AlphaFoldDB" id="X1AJM1"/>
<dbReference type="InterPro" id="IPR029063">
    <property type="entry name" value="SAM-dependent_MTases_sf"/>
</dbReference>
<sequence>QLEIGNKQFWILTPSLQDKLQGLKRQAQIILPRDAAHIVMNCSIESGHTVLEAGIGSGSLTIALANAVAPNGKIISYDKREDFIEHALKNLKTASVDRYVTAKMKDVTQGIDENELDAIILDIPNPWEAVEHVWKSLKPGGYFCSYSPLISQVEQTVKEIEKQRFIEVKTFENIQREMIVSKYGTRPSFDMLGHTGYLTFARKVL</sequence>
<dbReference type="PIRSF" id="PIRSF017269">
    <property type="entry name" value="GCD14"/>
    <property type="match status" value="1"/>
</dbReference>
<feature type="domain" description="tRNA (adenine(58)-N(1))-methyltransferase catalytic subunit TRM61 C-terminal" evidence="5">
    <location>
        <begin position="21"/>
        <end position="180"/>
    </location>
</feature>
<accession>X1AJM1</accession>
<dbReference type="Gene3D" id="3.40.50.150">
    <property type="entry name" value="Vaccinia Virus protein VP39"/>
    <property type="match status" value="1"/>
</dbReference>
<name>X1AJM1_9ZZZZ</name>
<dbReference type="GO" id="GO:0030488">
    <property type="term" value="P:tRNA methylation"/>
    <property type="evidence" value="ECO:0007669"/>
    <property type="project" value="InterPro"/>
</dbReference>
<evidence type="ECO:0000313" key="6">
    <source>
        <dbReference type="EMBL" id="GAG72763.1"/>
    </source>
</evidence>